<comment type="caution">
    <text evidence="2">The sequence shown here is derived from an EMBL/GenBank/DDBJ whole genome shotgun (WGS) entry which is preliminary data.</text>
</comment>
<gene>
    <name evidence="2" type="primary">A09g513870.1_BraROA</name>
    <name evidence="2" type="ORF">IGI04_036649</name>
</gene>
<name>A0ABQ7LF57_BRACM</name>
<feature type="region of interest" description="Disordered" evidence="1">
    <location>
        <begin position="243"/>
        <end position="267"/>
    </location>
</feature>
<evidence type="ECO:0000313" key="3">
    <source>
        <dbReference type="Proteomes" id="UP000823674"/>
    </source>
</evidence>
<reference evidence="2 3" key="1">
    <citation type="submission" date="2021-03" db="EMBL/GenBank/DDBJ databases">
        <authorList>
            <person name="King G.J."/>
            <person name="Bancroft I."/>
            <person name="Baten A."/>
            <person name="Bloomfield J."/>
            <person name="Borpatragohain P."/>
            <person name="He Z."/>
            <person name="Irish N."/>
            <person name="Irwin J."/>
            <person name="Liu K."/>
            <person name="Mauleon R.P."/>
            <person name="Moore J."/>
            <person name="Morris R."/>
            <person name="Ostergaard L."/>
            <person name="Wang B."/>
            <person name="Wells R."/>
        </authorList>
    </citation>
    <scope>NUCLEOTIDE SEQUENCE [LARGE SCALE GENOMIC DNA]</scope>
    <source>
        <strain evidence="2">R-o-18</strain>
        <tissue evidence="2">Leaf</tissue>
    </source>
</reference>
<organism evidence="2 3">
    <name type="scientific">Brassica rapa subsp. trilocularis</name>
    <dbReference type="NCBI Taxonomy" id="1813537"/>
    <lineage>
        <taxon>Eukaryota</taxon>
        <taxon>Viridiplantae</taxon>
        <taxon>Streptophyta</taxon>
        <taxon>Embryophyta</taxon>
        <taxon>Tracheophyta</taxon>
        <taxon>Spermatophyta</taxon>
        <taxon>Magnoliopsida</taxon>
        <taxon>eudicotyledons</taxon>
        <taxon>Gunneridae</taxon>
        <taxon>Pentapetalae</taxon>
        <taxon>rosids</taxon>
        <taxon>malvids</taxon>
        <taxon>Brassicales</taxon>
        <taxon>Brassicaceae</taxon>
        <taxon>Brassiceae</taxon>
        <taxon>Brassica</taxon>
    </lineage>
</organism>
<feature type="compositionally biased region" description="Basic residues" evidence="1">
    <location>
        <begin position="7"/>
        <end position="19"/>
    </location>
</feature>
<dbReference type="Proteomes" id="UP000823674">
    <property type="component" value="Chromosome A09"/>
</dbReference>
<accession>A0ABQ7LF57</accession>
<protein>
    <submittedName>
        <fullName evidence="2">Uncharacterized protein</fullName>
    </submittedName>
</protein>
<dbReference type="EMBL" id="JADBGQ010000008">
    <property type="protein sequence ID" value="KAG5385179.1"/>
    <property type="molecule type" value="Genomic_DNA"/>
</dbReference>
<sequence>MPIRRERSVKRSSKKKIAKKGSSSASAYKELIVPKMECVPHSVHPAENEAWWVAHYGSMTPPKEKSFPVLNHRGVEKEDSSRSTDEFLAIMRSFYHIPDAVEFRVPYPGECANSPPRGLLHLLRGVRSALSLMVPNPRNPRPSVGPFRGRDKPVDSPRNSASYWDPYPELQAWPFPFQVHFEESCIPLFRRLPNDRPFINPLAPFPEDIIAVRDLLRNGPFFWTSFTPKRIRKALRFVHPGPASVADTGSDSEPDEQNPAVAPAAVPESSSWKGKDIDLGDIEFLMDDSMLPGWDPNLAYGDGSGSSEAPIPDFDDFFAGLPPGFDAPSPAKESARPKVVAEGSRIINGGLNLLGSAIEASYREAMVYRFKSEKAERDLARVQGEMLEREAQLTRDHARAVRKAERKGKREIIEVMKTRASQFHVEYGFLKNAFTSVGDFRECRGSVGSLWRTQADDYVFEEEMSLMKSGMNERAHAEALIPLIDERIQGFWDSVPVSPDTEKVPTGFHDGGEEVYRPADAFGASLSGDFDFGL</sequence>
<feature type="region of interest" description="Disordered" evidence="1">
    <location>
        <begin position="1"/>
        <end position="24"/>
    </location>
</feature>
<evidence type="ECO:0000256" key="1">
    <source>
        <dbReference type="SAM" id="MobiDB-lite"/>
    </source>
</evidence>
<feature type="region of interest" description="Disordered" evidence="1">
    <location>
        <begin position="134"/>
        <end position="159"/>
    </location>
</feature>
<keyword evidence="3" id="KW-1185">Reference proteome</keyword>
<proteinExistence type="predicted"/>
<evidence type="ECO:0000313" key="2">
    <source>
        <dbReference type="EMBL" id="KAG5385179.1"/>
    </source>
</evidence>